<name>A0ACB7U0K5_DIOAL</name>
<reference evidence="2" key="1">
    <citation type="journal article" date="2022" name="Nat. Commun.">
        <title>Chromosome evolution and the genetic basis of agronomically important traits in greater yam.</title>
        <authorList>
            <person name="Bredeson J.V."/>
            <person name="Lyons J.B."/>
            <person name="Oniyinde I.O."/>
            <person name="Okereke N.R."/>
            <person name="Kolade O."/>
            <person name="Nnabue I."/>
            <person name="Nwadili C.O."/>
            <person name="Hribova E."/>
            <person name="Parker M."/>
            <person name="Nwogha J."/>
            <person name="Shu S."/>
            <person name="Carlson J."/>
            <person name="Kariba R."/>
            <person name="Muthemba S."/>
            <person name="Knop K."/>
            <person name="Barton G.J."/>
            <person name="Sherwood A.V."/>
            <person name="Lopez-Montes A."/>
            <person name="Asiedu R."/>
            <person name="Jamnadass R."/>
            <person name="Muchugi A."/>
            <person name="Goodstein D."/>
            <person name="Egesi C.N."/>
            <person name="Featherston J."/>
            <person name="Asfaw A."/>
            <person name="Simpson G.G."/>
            <person name="Dolezel J."/>
            <person name="Hendre P.S."/>
            <person name="Van Deynze A."/>
            <person name="Kumar P.L."/>
            <person name="Obidiegwu J.E."/>
            <person name="Bhattacharjee R."/>
            <person name="Rokhsar D.S."/>
        </authorList>
    </citation>
    <scope>NUCLEOTIDE SEQUENCE [LARGE SCALE GENOMIC DNA]</scope>
    <source>
        <strain evidence="2">cv. TDa95/00328</strain>
    </source>
</reference>
<proteinExistence type="predicted"/>
<keyword evidence="2" id="KW-1185">Reference proteome</keyword>
<comment type="caution">
    <text evidence="1">The sequence shown here is derived from an EMBL/GenBank/DDBJ whole genome shotgun (WGS) entry which is preliminary data.</text>
</comment>
<dbReference type="Proteomes" id="UP000827976">
    <property type="component" value="Chromosome 19"/>
</dbReference>
<protein>
    <submittedName>
        <fullName evidence="1">CCCH zinc finger domain-containing protein</fullName>
    </submittedName>
</protein>
<sequence length="568" mass="65002">MEVPECTKIMLNRLQKLEPEMATKIMGYLLLNLSERQMIECALGPDKQILALINKAKEYLASSPKQVASSPLQSQFDHPYPMNYLPTSPTISRPFSSPTSFRVAAPSPVWDAHLAPEQQQQQQQQQQMMPTYSLNHSPPFNDMFGDDMGLHDQAEFFGPEEKFNSLHRMSPEFSGNYLFQDAARRTGLRSPPACNYFYRGYCRHGINCRYYHGHAGPDNFSLMYASDAHELANDDHVFPPGSLEKLELEIRQLLKARNGIPVSIASLPMLYQEKYGRPLQADGYLTESQRHGKTGFSLTKLLARLKNSICLIDRPHGQHSVVLVEDVPKYADYRNDRIDFLQVAASSCQIYLTFPADSTFTEEDVMNYFNEFGPVRDVRIPRQEKRMFGFVSFLYPETVRLVLDKGPPHFICGSRVLAKPYKEKPKLSDRKYAERIEHPIYQPSLFLEMDPDMNTMPRFYDNSRFLPNHFAEDPELALELESRRLLELQLTPKTPKPVTQFPYFGHQTQESSAPKDNFASQLLPSSGSLSDDKAHLILTSTISVIMMVITLNFLTALSPRLTSNRWCF</sequence>
<gene>
    <name evidence="1" type="ORF">IHE45_19G106500</name>
</gene>
<accession>A0ACB7U0K5</accession>
<evidence type="ECO:0000313" key="1">
    <source>
        <dbReference type="EMBL" id="KAH7653854.1"/>
    </source>
</evidence>
<organism evidence="1 2">
    <name type="scientific">Dioscorea alata</name>
    <name type="common">Purple yam</name>
    <dbReference type="NCBI Taxonomy" id="55571"/>
    <lineage>
        <taxon>Eukaryota</taxon>
        <taxon>Viridiplantae</taxon>
        <taxon>Streptophyta</taxon>
        <taxon>Embryophyta</taxon>
        <taxon>Tracheophyta</taxon>
        <taxon>Spermatophyta</taxon>
        <taxon>Magnoliopsida</taxon>
        <taxon>Liliopsida</taxon>
        <taxon>Dioscoreales</taxon>
        <taxon>Dioscoreaceae</taxon>
        <taxon>Dioscorea</taxon>
    </lineage>
</organism>
<evidence type="ECO:0000313" key="2">
    <source>
        <dbReference type="Proteomes" id="UP000827976"/>
    </source>
</evidence>
<dbReference type="EMBL" id="CM037029">
    <property type="protein sequence ID" value="KAH7653854.1"/>
    <property type="molecule type" value="Genomic_DNA"/>
</dbReference>